<feature type="compositionally biased region" description="Basic and acidic residues" evidence="2">
    <location>
        <begin position="766"/>
        <end position="776"/>
    </location>
</feature>
<comment type="caution">
    <text evidence="4">The sequence shown here is derived from an EMBL/GenBank/DDBJ whole genome shotgun (WGS) entry which is preliminary data.</text>
</comment>
<gene>
    <name evidence="4" type="ORF">A2121_00705</name>
</gene>
<feature type="transmembrane region" description="Helical" evidence="3">
    <location>
        <begin position="242"/>
        <end position="265"/>
    </location>
</feature>
<feature type="transmembrane region" description="Helical" evidence="3">
    <location>
        <begin position="156"/>
        <end position="184"/>
    </location>
</feature>
<name>A0A1F6TL56_9BACT</name>
<feature type="compositionally biased region" description="Basic and acidic residues" evidence="2">
    <location>
        <begin position="31"/>
        <end position="41"/>
    </location>
</feature>
<feature type="transmembrane region" description="Helical" evidence="3">
    <location>
        <begin position="449"/>
        <end position="468"/>
    </location>
</feature>
<feature type="transmembrane region" description="Helical" evidence="3">
    <location>
        <begin position="411"/>
        <end position="429"/>
    </location>
</feature>
<evidence type="ECO:0000256" key="3">
    <source>
        <dbReference type="SAM" id="Phobius"/>
    </source>
</evidence>
<reference evidence="4 5" key="1">
    <citation type="journal article" date="2016" name="Nat. Commun.">
        <title>Thousands of microbial genomes shed light on interconnected biogeochemical processes in an aquifer system.</title>
        <authorList>
            <person name="Anantharaman K."/>
            <person name="Brown C.T."/>
            <person name="Hug L.A."/>
            <person name="Sharon I."/>
            <person name="Castelle C.J."/>
            <person name="Probst A.J."/>
            <person name="Thomas B.C."/>
            <person name="Singh A."/>
            <person name="Wilkins M.J."/>
            <person name="Karaoz U."/>
            <person name="Brodie E.L."/>
            <person name="Williams K.H."/>
            <person name="Hubbard S.S."/>
            <person name="Banfield J.F."/>
        </authorList>
    </citation>
    <scope>NUCLEOTIDE SEQUENCE [LARGE SCALE GENOMIC DNA]</scope>
</reference>
<sequence length="814" mass="88672">MKNLAKKLVPYLFILIALVGLFGWAEKAEAESPDDRGDCKITTESASGNTPPRIETKENITRAQCTALKTPTASTVFTLKVAVDDIKGMCTTNTTVTEDTKKHCEDGGGQWRLKGTDNNPDAAPEAEDSEKSAFENKLNLTCKNPISNFSGCFLQVFYWLLHDIPALLLGISGYFFNILISVSLDGTLLKSAFVGEAWGVVRDLSNIFFILILLYIAVKIIVDLEGHEAKQMIVKVVIMALLINFSMFFTQVIIDTSNVLALVFYNKMKVSTVNPDGNERQYSSIKNEKDISGGLVASFDPTTKILSSGFFEQIEKKYDANGKIIVINGQEQRQPIGFGTKLAIIVLSGAIMIVATYVLFVSGFFFLGRLIELWTLIIFSPFAFMSYTVPKLSEMEELGWKSWFKRLISSAFMAPIFMFFLYFIFMLIASPLFKNLMPESTETTGVAGWIKIILNVLLPFIFICVLLLKAKDYAKKGSGQFGEAVMSVAKVAGGLALGAATGGVSIMGTGAVGSLSSGVASSKFLNENQNKKGLGGMAARVALKTADYGSKASFDVRKIAGVGALAKMGGINLESVKAIGLGSKDGGYIQRRKEQVASRQKRAKELEIREDEPLKQALNKAEADLQSLLSDNHNVIESLDKDIEKKRQEVSDAEKKFNSAKGTANEGAARTALDLANTKLDFAKNNKQDFRTGQQYRTYDRAGNFVLQTGTGQNINDLEENKKHAAHDIQKENRARKWAYAERIVKWSPGFYKADREAAHKIRMEAKIEDTGKDHGGGGGGHAPAAAHPAPPAHGPAPAVAPAAPAHGPAPHQP</sequence>
<protein>
    <submittedName>
        <fullName evidence="4">Uncharacterized protein</fullName>
    </submittedName>
</protein>
<organism evidence="4 5">
    <name type="scientific">Candidatus Nomurabacteria bacterium GWB1_40_6</name>
    <dbReference type="NCBI Taxonomy" id="1801727"/>
    <lineage>
        <taxon>Bacteria</taxon>
        <taxon>Candidatus Nomuraibacteriota</taxon>
    </lineage>
</organism>
<dbReference type="EMBL" id="MFTD01000038">
    <property type="protein sequence ID" value="OGI45826.1"/>
    <property type="molecule type" value="Genomic_DNA"/>
</dbReference>
<evidence type="ECO:0000256" key="1">
    <source>
        <dbReference type="SAM" id="Coils"/>
    </source>
</evidence>
<proteinExistence type="predicted"/>
<keyword evidence="3" id="KW-0472">Membrane</keyword>
<feature type="compositionally biased region" description="Low complexity" evidence="2">
    <location>
        <begin position="796"/>
        <end position="814"/>
    </location>
</feature>
<keyword evidence="3" id="KW-0812">Transmembrane</keyword>
<keyword evidence="3" id="KW-1133">Transmembrane helix</keyword>
<feature type="region of interest" description="Disordered" evidence="2">
    <location>
        <begin position="107"/>
        <end position="129"/>
    </location>
</feature>
<evidence type="ECO:0000313" key="5">
    <source>
        <dbReference type="Proteomes" id="UP000176484"/>
    </source>
</evidence>
<feature type="region of interest" description="Disordered" evidence="2">
    <location>
        <begin position="31"/>
        <end position="53"/>
    </location>
</feature>
<feature type="transmembrane region" description="Helical" evidence="3">
    <location>
        <begin position="373"/>
        <end position="390"/>
    </location>
</feature>
<accession>A0A1F6TL56</accession>
<evidence type="ECO:0000256" key="2">
    <source>
        <dbReference type="SAM" id="MobiDB-lite"/>
    </source>
</evidence>
<feature type="coiled-coil region" evidence="1">
    <location>
        <begin position="636"/>
        <end position="663"/>
    </location>
</feature>
<dbReference type="Proteomes" id="UP000176484">
    <property type="component" value="Unassembled WGS sequence"/>
</dbReference>
<feature type="transmembrane region" description="Helical" evidence="3">
    <location>
        <begin position="204"/>
        <end position="222"/>
    </location>
</feature>
<keyword evidence="1" id="KW-0175">Coiled coil</keyword>
<feature type="region of interest" description="Disordered" evidence="2">
    <location>
        <begin position="766"/>
        <end position="814"/>
    </location>
</feature>
<dbReference type="AlphaFoldDB" id="A0A1F6TL56"/>
<feature type="transmembrane region" description="Helical" evidence="3">
    <location>
        <begin position="342"/>
        <end position="367"/>
    </location>
</feature>
<evidence type="ECO:0000313" key="4">
    <source>
        <dbReference type="EMBL" id="OGI45826.1"/>
    </source>
</evidence>